<accession>L5JMI9</accession>
<protein>
    <submittedName>
        <fullName evidence="2">Uncharacterized protein</fullName>
    </submittedName>
</protein>
<reference evidence="3" key="1">
    <citation type="journal article" date="2013" name="Science">
        <title>Comparative analysis of bat genomes provides insight into the evolution of flight and immunity.</title>
        <authorList>
            <person name="Zhang G."/>
            <person name="Cowled C."/>
            <person name="Shi Z."/>
            <person name="Huang Z."/>
            <person name="Bishop-Lilly K.A."/>
            <person name="Fang X."/>
            <person name="Wynne J.W."/>
            <person name="Xiong Z."/>
            <person name="Baker M.L."/>
            <person name="Zhao W."/>
            <person name="Tachedjian M."/>
            <person name="Zhu Y."/>
            <person name="Zhou P."/>
            <person name="Jiang X."/>
            <person name="Ng J."/>
            <person name="Yang L."/>
            <person name="Wu L."/>
            <person name="Xiao J."/>
            <person name="Feng Y."/>
            <person name="Chen Y."/>
            <person name="Sun X."/>
            <person name="Zhang Y."/>
            <person name="Marsh G.A."/>
            <person name="Crameri G."/>
            <person name="Broder C.C."/>
            <person name="Frey K.G."/>
            <person name="Wang L.F."/>
            <person name="Wang J."/>
        </authorList>
    </citation>
    <scope>NUCLEOTIDE SEQUENCE [LARGE SCALE GENOMIC DNA]</scope>
</reference>
<organism evidence="2 3">
    <name type="scientific">Pteropus alecto</name>
    <name type="common">Black flying fox</name>
    <dbReference type="NCBI Taxonomy" id="9402"/>
    <lineage>
        <taxon>Eukaryota</taxon>
        <taxon>Metazoa</taxon>
        <taxon>Chordata</taxon>
        <taxon>Craniata</taxon>
        <taxon>Vertebrata</taxon>
        <taxon>Euteleostomi</taxon>
        <taxon>Mammalia</taxon>
        <taxon>Eutheria</taxon>
        <taxon>Laurasiatheria</taxon>
        <taxon>Chiroptera</taxon>
        <taxon>Yinpterochiroptera</taxon>
        <taxon>Pteropodoidea</taxon>
        <taxon>Pteropodidae</taxon>
        <taxon>Pteropodinae</taxon>
        <taxon>Pteropus</taxon>
    </lineage>
</organism>
<dbReference type="InParanoid" id="L5JMI9"/>
<name>L5JMI9_PTEAL</name>
<evidence type="ECO:0000313" key="2">
    <source>
        <dbReference type="EMBL" id="ELK00152.1"/>
    </source>
</evidence>
<evidence type="ECO:0000256" key="1">
    <source>
        <dbReference type="SAM" id="MobiDB-lite"/>
    </source>
</evidence>
<feature type="region of interest" description="Disordered" evidence="1">
    <location>
        <begin position="106"/>
        <end position="130"/>
    </location>
</feature>
<gene>
    <name evidence="2" type="ORF">PAL_GLEAN10025253</name>
</gene>
<sequence>MDVRPWRAGQGRSEPRAGSLSSGCVDAPVEEPYDGTVWCCRAGPERRRTSRIFFTEPCLGKKQALTPLPGALLPGEARQCLRLRKGGRQRSRIEEVGVAVEVAEAAPGGTPPASSSLWPMVPGNRRSALD</sequence>
<proteinExistence type="predicted"/>
<dbReference type="Proteomes" id="UP000010552">
    <property type="component" value="Unassembled WGS sequence"/>
</dbReference>
<dbReference type="AlphaFoldDB" id="L5JMI9"/>
<keyword evidence="3" id="KW-1185">Reference proteome</keyword>
<evidence type="ECO:0000313" key="3">
    <source>
        <dbReference type="Proteomes" id="UP000010552"/>
    </source>
</evidence>
<dbReference type="EMBL" id="KB031158">
    <property type="protein sequence ID" value="ELK00152.1"/>
    <property type="molecule type" value="Genomic_DNA"/>
</dbReference>
<feature type="region of interest" description="Disordered" evidence="1">
    <location>
        <begin position="1"/>
        <end position="25"/>
    </location>
</feature>